<evidence type="ECO:0000259" key="8">
    <source>
        <dbReference type="PROSITE" id="PS50837"/>
    </source>
</evidence>
<protein>
    <recommendedName>
        <fullName evidence="8">NACHT domain-containing protein</fullName>
    </recommendedName>
</protein>
<evidence type="ECO:0000256" key="5">
    <source>
        <dbReference type="ARBA" id="ARBA00022741"/>
    </source>
</evidence>
<evidence type="ECO:0000256" key="7">
    <source>
        <dbReference type="SAM" id="MobiDB-lite"/>
    </source>
</evidence>
<dbReference type="InterPro" id="IPR029495">
    <property type="entry name" value="NACHT-assoc"/>
</dbReference>
<dbReference type="SUPFAM" id="SSF52047">
    <property type="entry name" value="RNI-like"/>
    <property type="match status" value="1"/>
</dbReference>
<comment type="subcellular location">
    <subcellularLocation>
        <location evidence="1">Cytoplasm</location>
    </subcellularLocation>
</comment>
<evidence type="ECO:0000256" key="2">
    <source>
        <dbReference type="ARBA" id="ARBA00022490"/>
    </source>
</evidence>
<evidence type="ECO:0000256" key="6">
    <source>
        <dbReference type="ARBA" id="ARBA00022840"/>
    </source>
</evidence>
<dbReference type="GeneTree" id="ENSGT01070000253760"/>
<evidence type="ECO:0000256" key="4">
    <source>
        <dbReference type="ARBA" id="ARBA00022737"/>
    </source>
</evidence>
<keyword evidence="2" id="KW-0963">Cytoplasm</keyword>
<dbReference type="AlphaFoldDB" id="A0A669DY57"/>
<keyword evidence="5" id="KW-0547">Nucleotide-binding</keyword>
<keyword evidence="4" id="KW-0677">Repeat</keyword>
<dbReference type="GO" id="GO:0005737">
    <property type="term" value="C:cytoplasm"/>
    <property type="evidence" value="ECO:0007669"/>
    <property type="project" value="UniProtKB-SubCell"/>
</dbReference>
<dbReference type="Pfam" id="PF17779">
    <property type="entry name" value="WHD_NOD2"/>
    <property type="match status" value="1"/>
</dbReference>
<dbReference type="Pfam" id="PF17776">
    <property type="entry name" value="NLRC4_HD2"/>
    <property type="match status" value="1"/>
</dbReference>
<accession>A0A669DY57</accession>
<feature type="region of interest" description="Disordered" evidence="7">
    <location>
        <begin position="757"/>
        <end position="778"/>
    </location>
</feature>
<dbReference type="PANTHER" id="PTHR24106">
    <property type="entry name" value="NACHT, LRR AND CARD DOMAINS-CONTAINING"/>
    <property type="match status" value="1"/>
</dbReference>
<name>A0A669DY57_ORENI</name>
<evidence type="ECO:0000256" key="1">
    <source>
        <dbReference type="ARBA" id="ARBA00004496"/>
    </source>
</evidence>
<dbReference type="InterPro" id="IPR027417">
    <property type="entry name" value="P-loop_NTPase"/>
</dbReference>
<keyword evidence="6" id="KW-0067">ATP-binding</keyword>
<evidence type="ECO:0000313" key="9">
    <source>
        <dbReference type="Ensembl" id="ENSONIP00000064279.1"/>
    </source>
</evidence>
<dbReference type="Gene3D" id="3.80.10.10">
    <property type="entry name" value="Ribonuclease Inhibitor"/>
    <property type="match status" value="2"/>
</dbReference>
<organism evidence="9 10">
    <name type="scientific">Oreochromis niloticus</name>
    <name type="common">Nile tilapia</name>
    <name type="synonym">Tilapia nilotica</name>
    <dbReference type="NCBI Taxonomy" id="8128"/>
    <lineage>
        <taxon>Eukaryota</taxon>
        <taxon>Metazoa</taxon>
        <taxon>Chordata</taxon>
        <taxon>Craniata</taxon>
        <taxon>Vertebrata</taxon>
        <taxon>Euteleostomi</taxon>
        <taxon>Actinopterygii</taxon>
        <taxon>Neopterygii</taxon>
        <taxon>Teleostei</taxon>
        <taxon>Neoteleostei</taxon>
        <taxon>Acanthomorphata</taxon>
        <taxon>Ovalentaria</taxon>
        <taxon>Cichlomorphae</taxon>
        <taxon>Cichliformes</taxon>
        <taxon>Cichlidae</taxon>
        <taxon>African cichlids</taxon>
        <taxon>Pseudocrenilabrinae</taxon>
        <taxon>Oreochromini</taxon>
        <taxon>Oreochromis</taxon>
    </lineage>
</organism>
<dbReference type="PROSITE" id="PS50837">
    <property type="entry name" value="NACHT"/>
    <property type="match status" value="1"/>
</dbReference>
<dbReference type="Pfam" id="PF13516">
    <property type="entry name" value="LRR_6"/>
    <property type="match status" value="1"/>
</dbReference>
<dbReference type="SMART" id="SM00368">
    <property type="entry name" value="LRR_RI"/>
    <property type="match status" value="4"/>
</dbReference>
<dbReference type="InterPro" id="IPR001611">
    <property type="entry name" value="Leu-rich_rpt"/>
</dbReference>
<feature type="domain" description="NACHT" evidence="8">
    <location>
        <begin position="68"/>
        <end position="202"/>
    </location>
</feature>
<dbReference type="GO" id="GO:0005524">
    <property type="term" value="F:ATP binding"/>
    <property type="evidence" value="ECO:0007669"/>
    <property type="project" value="UniProtKB-KW"/>
</dbReference>
<dbReference type="InterPro" id="IPR041267">
    <property type="entry name" value="NLRP_HD2"/>
</dbReference>
<dbReference type="Proteomes" id="UP000005207">
    <property type="component" value="Unplaced"/>
</dbReference>
<dbReference type="Pfam" id="PF05729">
    <property type="entry name" value="NACHT"/>
    <property type="match status" value="1"/>
</dbReference>
<dbReference type="Gene3D" id="3.40.50.300">
    <property type="entry name" value="P-loop containing nucleotide triphosphate hydrolases"/>
    <property type="match status" value="1"/>
</dbReference>
<sequence length="778" mass="88192">MRRRCERVTEGSDETGSRTLLNRIYTELYITEGQSEEVHTQHEVRQLETASQMDDIFKALPDQQRPIRVVLTNGVAGVGKTFSVQKFTLDWAEGLENQHVSVVVLLSFRELNLIRDEQYSLLELLHVFHPTLQKVTAEKLAVSQLLFIFDGLDESRLSLDFTNRKLLSDVTQTSSVSQLLTNLIQGNLLPSALVWITSRPAAVNQIPPTCVDRLTEARGFTDAQKEEYFRRRFSDEELSSRIISHMKTSRSLHIMCSIPVFCWITATVLEHMLTTEQRGELPKTLTDMYSHFLLVQTKRKKNKYHEGHETSPQELTEADREVLLKLGRLAFEHLEKGNIMFYQEDLEQCGLDVTEASVYSGVCTEIFKRECVIFQKPVNCFVHLSIQEFLAAVYMFRCFTKRETEKSLQSKNGHLDLFVRFLHGLSLESNQRLLGSLLGQTENSPEILWMVIQNVTSNLKKMNNDKISPDRSINIFHCLMEMNDLSLFQEIQEFLKSENRSKKKLSEIQCSALAFMLQMSEEVLDELDLQKYNTSEVGRYRLIPTQCQVVASALTSNPSHLTELDISGNDMQVSAVKLLCPELFHEWKSTVTVSCCYSLQISQQLILLNIFSPTLMEVLKDCDLSKISCDYLAAALKSNPSHLRELDLSGDYNLQDSGVKHLCGFLESPGCGLETLRLESCGLSKISCDYLAAALKSNPSHLRQLDLYNNYLQDSGVKHLCGFLESPGCGLETLGSVSILCDTEKSKMCVCFTDSSPTQTYTHHPKHSPTSKSPPLPA</sequence>
<dbReference type="InterPro" id="IPR041075">
    <property type="entry name" value="NOD1/2_WH"/>
</dbReference>
<dbReference type="Pfam" id="PF14484">
    <property type="entry name" value="FISNA"/>
    <property type="match status" value="1"/>
</dbReference>
<reference evidence="9" key="1">
    <citation type="submission" date="2025-08" db="UniProtKB">
        <authorList>
            <consortium name="Ensembl"/>
        </authorList>
    </citation>
    <scope>IDENTIFICATION</scope>
</reference>
<proteinExistence type="predicted"/>
<evidence type="ECO:0000256" key="3">
    <source>
        <dbReference type="ARBA" id="ARBA00022614"/>
    </source>
</evidence>
<dbReference type="InterPro" id="IPR007111">
    <property type="entry name" value="NACHT_NTPase"/>
</dbReference>
<dbReference type="InterPro" id="IPR051261">
    <property type="entry name" value="NLR"/>
</dbReference>
<keyword evidence="3" id="KW-0433">Leucine-rich repeat</keyword>
<dbReference type="SMART" id="SM01288">
    <property type="entry name" value="FISNA"/>
    <property type="match status" value="1"/>
</dbReference>
<reference evidence="9" key="2">
    <citation type="submission" date="2025-09" db="UniProtKB">
        <authorList>
            <consortium name="Ensembl"/>
        </authorList>
    </citation>
    <scope>IDENTIFICATION</scope>
</reference>
<evidence type="ECO:0000313" key="10">
    <source>
        <dbReference type="Proteomes" id="UP000005207"/>
    </source>
</evidence>
<dbReference type="InterPro" id="IPR032675">
    <property type="entry name" value="LRR_dom_sf"/>
</dbReference>
<dbReference type="Ensembl" id="ENSONIT00000057030.1">
    <property type="protein sequence ID" value="ENSONIP00000064279.1"/>
    <property type="gene ID" value="ENSONIG00000041735.1"/>
</dbReference>
<keyword evidence="10" id="KW-1185">Reference proteome</keyword>